<comment type="caution">
    <text evidence="9">The sequence shown here is derived from an EMBL/GenBank/DDBJ whole genome shotgun (WGS) entry which is preliminary data.</text>
</comment>
<dbReference type="InterPro" id="IPR036005">
    <property type="entry name" value="Creatinase/aminopeptidase-like"/>
</dbReference>
<dbReference type="InterPro" id="IPR000994">
    <property type="entry name" value="Pept_M24"/>
</dbReference>
<dbReference type="PANTHER" id="PTHR43330:SF27">
    <property type="entry name" value="METHIONINE AMINOPEPTIDASE"/>
    <property type="match status" value="1"/>
</dbReference>
<keyword evidence="3 6" id="KW-0645">Protease</keyword>
<dbReference type="GO" id="GO:0046872">
    <property type="term" value="F:metal ion binding"/>
    <property type="evidence" value="ECO:0007669"/>
    <property type="project" value="UniProtKB-UniRule"/>
</dbReference>
<dbReference type="Gene3D" id="3.90.230.10">
    <property type="entry name" value="Creatinase/methionine aminopeptidase superfamily"/>
    <property type="match status" value="1"/>
</dbReference>
<evidence type="ECO:0000256" key="7">
    <source>
        <dbReference type="RuleBase" id="RU003653"/>
    </source>
</evidence>
<feature type="binding site" evidence="6">
    <location>
        <position position="97"/>
    </location>
    <ligand>
        <name>a divalent metal cation</name>
        <dbReference type="ChEBI" id="CHEBI:60240"/>
        <label>1</label>
    </ligand>
</feature>
<dbReference type="RefSeq" id="WP_085510251.1">
    <property type="nucleotide sequence ID" value="NZ_FXAP01000001.1"/>
</dbReference>
<evidence type="ECO:0000256" key="4">
    <source>
        <dbReference type="ARBA" id="ARBA00022723"/>
    </source>
</evidence>
<name>A0A3N2C0G7_9MICO</name>
<evidence type="ECO:0000256" key="5">
    <source>
        <dbReference type="ARBA" id="ARBA00022801"/>
    </source>
</evidence>
<comment type="subunit">
    <text evidence="6">Monomer.</text>
</comment>
<keyword evidence="5 6" id="KW-0378">Hydrolase</keyword>
<feature type="binding site" evidence="6">
    <location>
        <position position="188"/>
    </location>
    <ligand>
        <name>substrate</name>
    </ligand>
</feature>
<dbReference type="HAMAP" id="MF_01974">
    <property type="entry name" value="MetAP_1"/>
    <property type="match status" value="1"/>
</dbReference>
<protein>
    <recommendedName>
        <fullName evidence="6 7">Methionine aminopeptidase</fullName>
        <shortName evidence="6">MAP</shortName>
        <shortName evidence="6">MetAP</shortName>
        <ecNumber evidence="6 7">3.4.11.18</ecNumber>
    </recommendedName>
    <alternativeName>
        <fullName evidence="6">Peptidase M</fullName>
    </alternativeName>
</protein>
<comment type="cofactor">
    <cofactor evidence="6">
        <name>Co(2+)</name>
        <dbReference type="ChEBI" id="CHEBI:48828"/>
    </cofactor>
    <cofactor evidence="6">
        <name>Zn(2+)</name>
        <dbReference type="ChEBI" id="CHEBI:29105"/>
    </cofactor>
    <cofactor evidence="6">
        <name>Mn(2+)</name>
        <dbReference type="ChEBI" id="CHEBI:29035"/>
    </cofactor>
    <cofactor evidence="6">
        <name>Fe(2+)</name>
        <dbReference type="ChEBI" id="CHEBI:29033"/>
    </cofactor>
    <text evidence="6">Binds 2 divalent metal cations per subunit. Has a high-affinity and a low affinity metal-binding site. The true nature of the physiological cofactor is under debate. The enzyme is active with cobalt, zinc, manganese or divalent iron ions. Most likely, methionine aminopeptidases function as mononuclear Fe(2+)-metalloproteases under physiological conditions, and the catalytically relevant metal-binding site has been assigned to the histidine-containing high-affinity site.</text>
</comment>
<organism evidence="9 10">
    <name type="scientific">Plantibacter flavus</name>
    <dbReference type="NCBI Taxonomy" id="150123"/>
    <lineage>
        <taxon>Bacteria</taxon>
        <taxon>Bacillati</taxon>
        <taxon>Actinomycetota</taxon>
        <taxon>Actinomycetes</taxon>
        <taxon>Micrococcales</taxon>
        <taxon>Microbacteriaceae</taxon>
        <taxon>Plantibacter</taxon>
    </lineage>
</organism>
<comment type="catalytic activity">
    <reaction evidence="6 7">
        <text>Release of N-terminal amino acids, preferentially methionine, from peptides and arylamides.</text>
        <dbReference type="EC" id="3.4.11.18"/>
    </reaction>
</comment>
<proteinExistence type="inferred from homology"/>
<feature type="binding site" evidence="6">
    <location>
        <position position="245"/>
    </location>
    <ligand>
        <name>a divalent metal cation</name>
        <dbReference type="ChEBI" id="CHEBI:60240"/>
        <label>2</label>
        <note>catalytic</note>
    </ligand>
</feature>
<dbReference type="Pfam" id="PF00557">
    <property type="entry name" value="Peptidase_M24"/>
    <property type="match status" value="1"/>
</dbReference>
<dbReference type="InterPro" id="IPR002467">
    <property type="entry name" value="Pept_M24A_MAP1"/>
</dbReference>
<feature type="domain" description="Peptidase M24" evidence="8">
    <location>
        <begin position="21"/>
        <end position="251"/>
    </location>
</feature>
<dbReference type="GO" id="GO:0006508">
    <property type="term" value="P:proteolysis"/>
    <property type="evidence" value="ECO:0007669"/>
    <property type="project" value="UniProtKB-KW"/>
</dbReference>
<keyword evidence="4 6" id="KW-0479">Metal-binding</keyword>
<feature type="binding site" evidence="6">
    <location>
        <position position="108"/>
    </location>
    <ligand>
        <name>a divalent metal cation</name>
        <dbReference type="ChEBI" id="CHEBI:60240"/>
        <label>1</label>
    </ligand>
</feature>
<dbReference type="GO" id="GO:0004239">
    <property type="term" value="F:initiator methionyl aminopeptidase activity"/>
    <property type="evidence" value="ECO:0007669"/>
    <property type="project" value="UniProtKB-UniRule"/>
</dbReference>
<comment type="function">
    <text evidence="1 6">Removes the N-terminal methionine from nascent proteins. The N-terminal methionine is often cleaved when the second residue in the primary sequence is small and uncharged (Met-Ala-, Cys, Gly, Pro, Ser, Thr, or Val). Requires deformylation of the N(alpha)-formylated initiator methionine before it can be hydrolyzed.</text>
</comment>
<gene>
    <name evidence="6" type="primary">map</name>
    <name evidence="9" type="ORF">EDD42_0997</name>
</gene>
<feature type="binding site" evidence="6">
    <location>
        <position position="214"/>
    </location>
    <ligand>
        <name>a divalent metal cation</name>
        <dbReference type="ChEBI" id="CHEBI:60240"/>
        <label>2</label>
        <note>catalytic</note>
    </ligand>
</feature>
<evidence type="ECO:0000259" key="8">
    <source>
        <dbReference type="Pfam" id="PF00557"/>
    </source>
</evidence>
<evidence type="ECO:0000313" key="10">
    <source>
        <dbReference type="Proteomes" id="UP000266915"/>
    </source>
</evidence>
<evidence type="ECO:0000256" key="3">
    <source>
        <dbReference type="ARBA" id="ARBA00022670"/>
    </source>
</evidence>
<evidence type="ECO:0000256" key="2">
    <source>
        <dbReference type="ARBA" id="ARBA00022438"/>
    </source>
</evidence>
<dbReference type="PROSITE" id="PS00680">
    <property type="entry name" value="MAP_1"/>
    <property type="match status" value="1"/>
</dbReference>
<feature type="binding site" evidence="6">
    <location>
        <position position="181"/>
    </location>
    <ligand>
        <name>a divalent metal cation</name>
        <dbReference type="ChEBI" id="CHEBI:60240"/>
        <label>2</label>
        <note>catalytic</note>
    </ligand>
</feature>
<dbReference type="GO" id="GO:0070006">
    <property type="term" value="F:metalloaminopeptidase activity"/>
    <property type="evidence" value="ECO:0007669"/>
    <property type="project" value="UniProtKB-UniRule"/>
</dbReference>
<dbReference type="EMBL" id="RKHL01000001">
    <property type="protein sequence ID" value="ROR80950.1"/>
    <property type="molecule type" value="Genomic_DNA"/>
</dbReference>
<keyword evidence="10" id="KW-1185">Reference proteome</keyword>
<dbReference type="InterPro" id="IPR001714">
    <property type="entry name" value="Pept_M24_MAP"/>
</dbReference>
<feature type="binding site" evidence="6">
    <location>
        <position position="108"/>
    </location>
    <ligand>
        <name>a divalent metal cation</name>
        <dbReference type="ChEBI" id="CHEBI:60240"/>
        <label>2</label>
        <note>catalytic</note>
    </ligand>
</feature>
<evidence type="ECO:0000256" key="1">
    <source>
        <dbReference type="ARBA" id="ARBA00002521"/>
    </source>
</evidence>
<dbReference type="PANTHER" id="PTHR43330">
    <property type="entry name" value="METHIONINE AMINOPEPTIDASE"/>
    <property type="match status" value="1"/>
</dbReference>
<sequence length="279" mass="29476">MFRKSIYKTPDQIRAMIAPGLATAASLDAVRALVAPGVTTLQLDAAAEAAIVAAGGHSNFKLVPGYRHTVCTSVNEDVVHGIPGSRVLQAGDIVSIDSGAEIDGWNGDSAMTIVLTDLTRPELVTERERLSAVTEGSLWAGIAELATARHLNQVGAAIEEYVEDHSPEGKPYGILTDYVGHGIGRTMHEAPPVFNYRVRQRGPEVKPGLVVAIEPMVVAGSPDTFVRDDEWTVATLDGGSAAHWEHSVAVHRDGIWVLTAHDGGAEALAAFGVTPVRPA</sequence>
<feature type="binding site" evidence="6">
    <location>
        <position position="245"/>
    </location>
    <ligand>
        <name>a divalent metal cation</name>
        <dbReference type="ChEBI" id="CHEBI:60240"/>
        <label>1</label>
    </ligand>
</feature>
<dbReference type="EC" id="3.4.11.18" evidence="6 7"/>
<evidence type="ECO:0000313" key="9">
    <source>
        <dbReference type="EMBL" id="ROR80950.1"/>
    </source>
</evidence>
<evidence type="ECO:0000256" key="6">
    <source>
        <dbReference type="HAMAP-Rule" id="MF_01974"/>
    </source>
</evidence>
<comment type="similarity">
    <text evidence="6">Belongs to the peptidase M24A family. Methionine aminopeptidase type 1 subfamily.</text>
</comment>
<dbReference type="Proteomes" id="UP000266915">
    <property type="component" value="Unassembled WGS sequence"/>
</dbReference>
<feature type="binding site" evidence="6">
    <location>
        <position position="80"/>
    </location>
    <ligand>
        <name>substrate</name>
    </ligand>
</feature>
<keyword evidence="2 6" id="KW-0031">Aminopeptidase</keyword>
<dbReference type="SUPFAM" id="SSF55920">
    <property type="entry name" value="Creatinase/aminopeptidase"/>
    <property type="match status" value="1"/>
</dbReference>
<accession>A0A3N2C0G7</accession>
<dbReference type="AlphaFoldDB" id="A0A3N2C0G7"/>
<dbReference type="NCBIfam" id="TIGR00500">
    <property type="entry name" value="met_pdase_I"/>
    <property type="match status" value="1"/>
</dbReference>
<dbReference type="PRINTS" id="PR00599">
    <property type="entry name" value="MAPEPTIDASE"/>
</dbReference>
<dbReference type="GO" id="GO:0005829">
    <property type="term" value="C:cytosol"/>
    <property type="evidence" value="ECO:0007669"/>
    <property type="project" value="TreeGrafter"/>
</dbReference>
<reference evidence="9 10" key="1">
    <citation type="submission" date="2018-11" db="EMBL/GenBank/DDBJ databases">
        <title>Sequencing the genomes of 1000 actinobacteria strains.</title>
        <authorList>
            <person name="Klenk H.-P."/>
        </authorList>
    </citation>
    <scope>NUCLEOTIDE SEQUENCE [LARGE SCALE GENOMIC DNA]</scope>
    <source>
        <strain evidence="9 10">DSM 14012</strain>
    </source>
</reference>